<dbReference type="HAMAP" id="MF_03104">
    <property type="entry name" value="Mdm12"/>
    <property type="match status" value="1"/>
</dbReference>
<evidence type="ECO:0000313" key="12">
    <source>
        <dbReference type="EMBL" id="KAF9513332.1"/>
    </source>
</evidence>
<dbReference type="CDD" id="cd21672">
    <property type="entry name" value="SMP_Mdm12"/>
    <property type="match status" value="1"/>
</dbReference>
<evidence type="ECO:0000256" key="7">
    <source>
        <dbReference type="ARBA" id="ARBA00023128"/>
    </source>
</evidence>
<evidence type="ECO:0000256" key="5">
    <source>
        <dbReference type="ARBA" id="ARBA00023055"/>
    </source>
</evidence>
<keyword evidence="2" id="KW-0813">Transport</keyword>
<evidence type="ECO:0000256" key="1">
    <source>
        <dbReference type="ARBA" id="ARBA00004370"/>
    </source>
</evidence>
<comment type="function">
    <text evidence="9">Component of the ERMES/MDM complex, which serves as a molecular tether to connect the endoplasmic reticulum (ER) and mitochondria. Components of this complex are involved in the control of mitochondrial shape and protein biogenesis, and function in nonvesicular lipid trafficking between the ER and mitochondria. MDM12 is required for the interaction of the ER-resident membrane protein MMM1 and the outer mitochondrial membrane-resident beta-barrel protein MDM10. The MDM12-MMM1 subcomplex functions in the major beta-barrel assembly pathway that is responsible for biogenesis of all mitochondrial outer membrane beta-barrel proteins, and acts in a late step after the SAM complex. The MDM10-MDM12-MMM1 subcomplex further acts in the TOM40-specific pathway after the action of the MDM12-MMM1 complex. Essential for establishing and maintaining the structure of mitochondria and maintenance of mtDNA nucleoids.</text>
</comment>
<dbReference type="GO" id="GO:0015914">
    <property type="term" value="P:phospholipid transport"/>
    <property type="evidence" value="ECO:0007669"/>
    <property type="project" value="TreeGrafter"/>
</dbReference>
<evidence type="ECO:0000259" key="11">
    <source>
        <dbReference type="PROSITE" id="PS51847"/>
    </source>
</evidence>
<dbReference type="InterPro" id="IPR027532">
    <property type="entry name" value="Mdm12"/>
</dbReference>
<feature type="domain" description="SMP-LTD" evidence="11">
    <location>
        <begin position="9"/>
        <end position="356"/>
    </location>
</feature>
<dbReference type="GO" id="GO:1990456">
    <property type="term" value="P:mitochondrion-endoplasmic reticulum membrane tethering"/>
    <property type="evidence" value="ECO:0007669"/>
    <property type="project" value="TreeGrafter"/>
</dbReference>
<dbReference type="GO" id="GO:0045040">
    <property type="term" value="P:protein insertion into mitochondrial outer membrane"/>
    <property type="evidence" value="ECO:0007669"/>
    <property type="project" value="UniProtKB-UniRule"/>
</dbReference>
<dbReference type="Proteomes" id="UP000886523">
    <property type="component" value="Unassembled WGS sequence"/>
</dbReference>
<evidence type="ECO:0000256" key="10">
    <source>
        <dbReference type="SAM" id="MobiDB-lite"/>
    </source>
</evidence>
<keyword evidence="6" id="KW-0446">Lipid-binding</keyword>
<dbReference type="PANTHER" id="PTHR28204">
    <property type="entry name" value="MITOCHONDRIAL DISTRIBUTION AND MORPHOLOGY PROTEIN 12"/>
    <property type="match status" value="1"/>
</dbReference>
<comment type="similarity">
    <text evidence="9">Belongs to the MDM12 family.</text>
</comment>
<feature type="region of interest" description="Disordered" evidence="10">
    <location>
        <begin position="259"/>
        <end position="300"/>
    </location>
</feature>
<evidence type="ECO:0000256" key="2">
    <source>
        <dbReference type="ARBA" id="ARBA00022448"/>
    </source>
</evidence>
<comment type="subunit">
    <text evidence="9">Component of the ER-mitochondria encounter structure (ERMES) or MDM complex, composed of MMM1, MDM10, MDM12 and MDM34. A MMM1 homodimer associates with one molecule of MDM12 on each side in a pairwise head-to-tail manner, and the SMP-LTD domains of MMM1 and MDM12 generate a continuous hydrophobic tunnel for phospholipid trafficking.</text>
</comment>
<comment type="caution">
    <text evidence="12">The sequence shown here is derived from an EMBL/GenBank/DDBJ whole genome shotgun (WGS) entry which is preliminary data.</text>
</comment>
<evidence type="ECO:0000256" key="4">
    <source>
        <dbReference type="ARBA" id="ARBA00022824"/>
    </source>
</evidence>
<sequence>MALPATPGGTIDLDWSALSSEMADRVVAFLNSHLASATRPSFIGPVSITSFDFGSSAPDVELIDVRDIYRDFLEDDQVSSSSSSNPLRAPLDEDGFEWVSRQEGARAEAAEGSVTSPYNYLPPHIRYRAASAAADFMVGYPPVHPYRAQLVEPQGLRMGTMGMSLPNLLDPGMFRTPTFRTPLDPAHPDVQLHFRILFESNLRLTLNTSLQINYPSPLLMALPVRLSVIGLVFQGEIVVAYEGSRRRIHVCIVDDQDPYGPTASRASPSSSQHVGGNGEDNGDINDKKTSAPRPPANPSPVGVRLLPSIIIESEIGQVDKHVLKNVSRVERFIQDVIRKTLEEELVFPNFHTLIMGEDP</sequence>
<organism evidence="12 13">
    <name type="scientific">Hydnum rufescens UP504</name>
    <dbReference type="NCBI Taxonomy" id="1448309"/>
    <lineage>
        <taxon>Eukaryota</taxon>
        <taxon>Fungi</taxon>
        <taxon>Dikarya</taxon>
        <taxon>Basidiomycota</taxon>
        <taxon>Agaricomycotina</taxon>
        <taxon>Agaricomycetes</taxon>
        <taxon>Cantharellales</taxon>
        <taxon>Hydnaceae</taxon>
        <taxon>Hydnum</taxon>
    </lineage>
</organism>
<evidence type="ECO:0000256" key="8">
    <source>
        <dbReference type="ARBA" id="ARBA00023136"/>
    </source>
</evidence>
<keyword evidence="3 9" id="KW-1000">Mitochondrion outer membrane</keyword>
<dbReference type="Pfam" id="PF26544">
    <property type="entry name" value="Mdm12"/>
    <property type="match status" value="1"/>
</dbReference>
<comment type="subcellular location">
    <subcellularLocation>
        <location evidence="1">Membrane</location>
    </subcellularLocation>
    <subcellularLocation>
        <location evidence="9">Mitochondrion outer membrane</location>
        <topology evidence="9">Peripheral membrane protein</topology>
        <orientation evidence="9">Cytoplasmic side</orientation>
    </subcellularLocation>
    <subcellularLocation>
        <location evidence="9">Endoplasmic reticulum membrane</location>
        <topology evidence="9">Peripheral membrane protein</topology>
        <orientation evidence="9">Cytoplasmic side</orientation>
    </subcellularLocation>
    <text evidence="9">The ERMES/MDM complex localizes to a few discrete foci (around 10 per single cell), that represent mitochondria-endoplasmic reticulum junctions. These foci are often found next to mtDNA nucleoids.</text>
</comment>
<name>A0A9P6AX61_9AGAM</name>
<evidence type="ECO:0000256" key="6">
    <source>
        <dbReference type="ARBA" id="ARBA00023121"/>
    </source>
</evidence>
<dbReference type="GO" id="GO:0008289">
    <property type="term" value="F:lipid binding"/>
    <property type="evidence" value="ECO:0007669"/>
    <property type="project" value="UniProtKB-KW"/>
</dbReference>
<dbReference type="EMBL" id="MU128974">
    <property type="protein sequence ID" value="KAF9513332.1"/>
    <property type="molecule type" value="Genomic_DNA"/>
</dbReference>
<keyword evidence="13" id="KW-1185">Reference proteome</keyword>
<keyword evidence="4 9" id="KW-0256">Endoplasmic reticulum</keyword>
<keyword evidence="8 9" id="KW-0472">Membrane</keyword>
<keyword evidence="7 9" id="KW-0496">Mitochondrion</keyword>
<dbReference type="PANTHER" id="PTHR28204:SF1">
    <property type="entry name" value="MITOCHONDRIAL DISTRIBUTION AND MORPHOLOGY PROTEIN 12"/>
    <property type="match status" value="1"/>
</dbReference>
<evidence type="ECO:0000313" key="13">
    <source>
        <dbReference type="Proteomes" id="UP000886523"/>
    </source>
</evidence>
<dbReference type="OrthoDB" id="3356905at2759"/>
<gene>
    <name evidence="9" type="primary">MDM12</name>
    <name evidence="12" type="ORF">BS47DRAFT_1296411</name>
</gene>
<dbReference type="InterPro" id="IPR031468">
    <property type="entry name" value="SMP_LBD"/>
</dbReference>
<keyword evidence="5" id="KW-0445">Lipid transport</keyword>
<dbReference type="AlphaFoldDB" id="A0A9P6AX61"/>
<evidence type="ECO:0000256" key="3">
    <source>
        <dbReference type="ARBA" id="ARBA00022787"/>
    </source>
</evidence>
<dbReference type="GO" id="GO:0032865">
    <property type="term" value="C:ERMES complex"/>
    <property type="evidence" value="ECO:0007669"/>
    <property type="project" value="UniProtKB-UniRule"/>
</dbReference>
<reference evidence="12" key="1">
    <citation type="journal article" date="2020" name="Nat. Commun.">
        <title>Large-scale genome sequencing of mycorrhizal fungi provides insights into the early evolution of symbiotic traits.</title>
        <authorList>
            <person name="Miyauchi S."/>
            <person name="Kiss E."/>
            <person name="Kuo A."/>
            <person name="Drula E."/>
            <person name="Kohler A."/>
            <person name="Sanchez-Garcia M."/>
            <person name="Morin E."/>
            <person name="Andreopoulos B."/>
            <person name="Barry K.W."/>
            <person name="Bonito G."/>
            <person name="Buee M."/>
            <person name="Carver A."/>
            <person name="Chen C."/>
            <person name="Cichocki N."/>
            <person name="Clum A."/>
            <person name="Culley D."/>
            <person name="Crous P.W."/>
            <person name="Fauchery L."/>
            <person name="Girlanda M."/>
            <person name="Hayes R.D."/>
            <person name="Keri Z."/>
            <person name="LaButti K."/>
            <person name="Lipzen A."/>
            <person name="Lombard V."/>
            <person name="Magnuson J."/>
            <person name="Maillard F."/>
            <person name="Murat C."/>
            <person name="Nolan M."/>
            <person name="Ohm R.A."/>
            <person name="Pangilinan J."/>
            <person name="Pereira M.F."/>
            <person name="Perotto S."/>
            <person name="Peter M."/>
            <person name="Pfister S."/>
            <person name="Riley R."/>
            <person name="Sitrit Y."/>
            <person name="Stielow J.B."/>
            <person name="Szollosi G."/>
            <person name="Zifcakova L."/>
            <person name="Stursova M."/>
            <person name="Spatafora J.W."/>
            <person name="Tedersoo L."/>
            <person name="Vaario L.M."/>
            <person name="Yamada A."/>
            <person name="Yan M."/>
            <person name="Wang P."/>
            <person name="Xu J."/>
            <person name="Bruns T."/>
            <person name="Baldrian P."/>
            <person name="Vilgalys R."/>
            <person name="Dunand C."/>
            <person name="Henrissat B."/>
            <person name="Grigoriev I.V."/>
            <person name="Hibbett D."/>
            <person name="Nagy L.G."/>
            <person name="Martin F.M."/>
        </authorList>
    </citation>
    <scope>NUCLEOTIDE SEQUENCE</scope>
    <source>
        <strain evidence="12">UP504</strain>
    </source>
</reference>
<evidence type="ECO:0000256" key="9">
    <source>
        <dbReference type="HAMAP-Rule" id="MF_03104"/>
    </source>
</evidence>
<dbReference type="PROSITE" id="PS51847">
    <property type="entry name" value="SMP"/>
    <property type="match status" value="1"/>
</dbReference>
<dbReference type="GO" id="GO:0005789">
    <property type="term" value="C:endoplasmic reticulum membrane"/>
    <property type="evidence" value="ECO:0007669"/>
    <property type="project" value="UniProtKB-SubCell"/>
</dbReference>
<proteinExistence type="inferred from homology"/>
<feature type="compositionally biased region" description="Polar residues" evidence="10">
    <location>
        <begin position="264"/>
        <end position="274"/>
    </location>
</feature>
<protein>
    <recommendedName>
        <fullName evidence="9">Mitochondrial distribution and morphology protein 12</fullName>
    </recommendedName>
    <alternativeName>
        <fullName evidence="9">Mitochondrial inheritance component MDM12</fullName>
    </alternativeName>
</protein>
<accession>A0A9P6AX61</accession>